<accession>A0A6A6IDL0</accession>
<dbReference type="GeneID" id="54585477"/>
<dbReference type="Proteomes" id="UP000800094">
    <property type="component" value="Unassembled WGS sequence"/>
</dbReference>
<dbReference type="EMBL" id="ML987197">
    <property type="protein sequence ID" value="KAF2247593.1"/>
    <property type="molecule type" value="Genomic_DNA"/>
</dbReference>
<evidence type="ECO:0000256" key="1">
    <source>
        <dbReference type="SAM" id="MobiDB-lite"/>
    </source>
</evidence>
<proteinExistence type="predicted"/>
<feature type="region of interest" description="Disordered" evidence="1">
    <location>
        <begin position="75"/>
        <end position="107"/>
    </location>
</feature>
<evidence type="ECO:0000313" key="2">
    <source>
        <dbReference type="EMBL" id="KAF2247593.1"/>
    </source>
</evidence>
<dbReference type="RefSeq" id="XP_033682597.1">
    <property type="nucleotide sequence ID" value="XM_033832147.1"/>
</dbReference>
<organism evidence="2 3">
    <name type="scientific">Trematosphaeria pertusa</name>
    <dbReference type="NCBI Taxonomy" id="390896"/>
    <lineage>
        <taxon>Eukaryota</taxon>
        <taxon>Fungi</taxon>
        <taxon>Dikarya</taxon>
        <taxon>Ascomycota</taxon>
        <taxon>Pezizomycotina</taxon>
        <taxon>Dothideomycetes</taxon>
        <taxon>Pleosporomycetidae</taxon>
        <taxon>Pleosporales</taxon>
        <taxon>Massarineae</taxon>
        <taxon>Trematosphaeriaceae</taxon>
        <taxon>Trematosphaeria</taxon>
    </lineage>
</organism>
<reference evidence="2" key="1">
    <citation type="journal article" date="2020" name="Stud. Mycol.">
        <title>101 Dothideomycetes genomes: a test case for predicting lifestyles and emergence of pathogens.</title>
        <authorList>
            <person name="Haridas S."/>
            <person name="Albert R."/>
            <person name="Binder M."/>
            <person name="Bloem J."/>
            <person name="Labutti K."/>
            <person name="Salamov A."/>
            <person name="Andreopoulos B."/>
            <person name="Baker S."/>
            <person name="Barry K."/>
            <person name="Bills G."/>
            <person name="Bluhm B."/>
            <person name="Cannon C."/>
            <person name="Castanera R."/>
            <person name="Culley D."/>
            <person name="Daum C."/>
            <person name="Ezra D."/>
            <person name="Gonzalez J."/>
            <person name="Henrissat B."/>
            <person name="Kuo A."/>
            <person name="Liang C."/>
            <person name="Lipzen A."/>
            <person name="Lutzoni F."/>
            <person name="Magnuson J."/>
            <person name="Mondo S."/>
            <person name="Nolan M."/>
            <person name="Ohm R."/>
            <person name="Pangilinan J."/>
            <person name="Park H.-J."/>
            <person name="Ramirez L."/>
            <person name="Alfaro M."/>
            <person name="Sun H."/>
            <person name="Tritt A."/>
            <person name="Yoshinaga Y."/>
            <person name="Zwiers L.-H."/>
            <person name="Turgeon B."/>
            <person name="Goodwin S."/>
            <person name="Spatafora J."/>
            <person name="Crous P."/>
            <person name="Grigoriev I."/>
        </authorList>
    </citation>
    <scope>NUCLEOTIDE SEQUENCE</scope>
    <source>
        <strain evidence="2">CBS 122368</strain>
    </source>
</reference>
<gene>
    <name evidence="2" type="ORF">BU26DRAFT_552275</name>
</gene>
<evidence type="ECO:0000313" key="3">
    <source>
        <dbReference type="Proteomes" id="UP000800094"/>
    </source>
</evidence>
<keyword evidence="3" id="KW-1185">Reference proteome</keyword>
<sequence>MSRRRKTWVREGFQFATATWPTGMHGRRESFWMEAAGADDLVSRCRSPVIWGGVLLRSFSSRVSTRVHTIAVYGKRGGKGREGDAGEEPIQPTNGAEGKRSQSRSLSARAALAPDARVLAKGPRSMATFDIKNRDRAGTRAWRGRATADGTRVSKYFGTIDWERELACVCWTGLGRRTGLGRARRKWMRMPTGRQLDVSRSDRKSARSLAVAHESQAMMGEGAPTFTALRALVAPASAIDTSPRCAD</sequence>
<dbReference type="AlphaFoldDB" id="A0A6A6IDL0"/>
<protein>
    <submittedName>
        <fullName evidence="2">Uncharacterized protein</fullName>
    </submittedName>
</protein>
<name>A0A6A6IDL0_9PLEO</name>